<protein>
    <recommendedName>
        <fullName evidence="4">Lipoprotein</fullName>
    </recommendedName>
</protein>
<dbReference type="EMBL" id="JAEDAO010000001">
    <property type="protein sequence ID" value="MBK0391030.1"/>
    <property type="molecule type" value="Genomic_DNA"/>
</dbReference>
<dbReference type="RefSeq" id="WP_200785878.1">
    <property type="nucleotide sequence ID" value="NZ_JAEDAO010000001.1"/>
</dbReference>
<dbReference type="AlphaFoldDB" id="A0A934UPF9"/>
<gene>
    <name evidence="2" type="ORF">I8E28_00375</name>
</gene>
<evidence type="ECO:0000313" key="2">
    <source>
        <dbReference type="EMBL" id="MBK0391030.1"/>
    </source>
</evidence>
<accession>A0A934UPF9</accession>
<evidence type="ECO:0000313" key="3">
    <source>
        <dbReference type="Proteomes" id="UP000617041"/>
    </source>
</evidence>
<organism evidence="2 3">
    <name type="scientific">Ramlibacter algicola</name>
    <dbReference type="NCBI Taxonomy" id="2795217"/>
    <lineage>
        <taxon>Bacteria</taxon>
        <taxon>Pseudomonadati</taxon>
        <taxon>Pseudomonadota</taxon>
        <taxon>Betaproteobacteria</taxon>
        <taxon>Burkholderiales</taxon>
        <taxon>Comamonadaceae</taxon>
        <taxon>Ramlibacter</taxon>
    </lineage>
</organism>
<proteinExistence type="predicted"/>
<feature type="compositionally biased region" description="Basic and acidic residues" evidence="1">
    <location>
        <begin position="55"/>
        <end position="72"/>
    </location>
</feature>
<dbReference type="Proteomes" id="UP000617041">
    <property type="component" value="Unassembled WGS sequence"/>
</dbReference>
<feature type="region of interest" description="Disordered" evidence="1">
    <location>
        <begin position="27"/>
        <end position="72"/>
    </location>
</feature>
<reference evidence="2" key="1">
    <citation type="submission" date="2020-12" db="EMBL/GenBank/DDBJ databases">
        <title>Ramlibacter sp. nov., isolated from a freshwater alga, Cryptomonas.</title>
        <authorList>
            <person name="Kim H.M."/>
            <person name="Jeon C.O."/>
        </authorList>
    </citation>
    <scope>NUCLEOTIDE SEQUENCE</scope>
    <source>
        <strain evidence="2">CrO1</strain>
    </source>
</reference>
<dbReference type="PROSITE" id="PS51257">
    <property type="entry name" value="PROKAR_LIPOPROTEIN"/>
    <property type="match status" value="1"/>
</dbReference>
<evidence type="ECO:0008006" key="4">
    <source>
        <dbReference type="Google" id="ProtNLM"/>
    </source>
</evidence>
<comment type="caution">
    <text evidence="2">The sequence shown here is derived from an EMBL/GenBank/DDBJ whole genome shotgun (WGS) entry which is preliminary data.</text>
</comment>
<keyword evidence="3" id="KW-1185">Reference proteome</keyword>
<evidence type="ECO:0000256" key="1">
    <source>
        <dbReference type="SAM" id="MobiDB-lite"/>
    </source>
</evidence>
<sequence length="72" mass="7338">MPSPLQRRAWPHVGACVLVAASLLGCADRATPTPPGEASGAPSAEAPIPANGMSRQDDCRGPAELCKQDSAK</sequence>
<name>A0A934UPF9_9BURK</name>